<keyword evidence="1" id="KW-0812">Transmembrane</keyword>
<name>A0ABW7TUV4_9NOCA</name>
<gene>
    <name evidence="2" type="ORF">ACH4WX_28210</name>
</gene>
<evidence type="ECO:0000313" key="2">
    <source>
        <dbReference type="EMBL" id="MFI1464620.1"/>
    </source>
</evidence>
<feature type="transmembrane region" description="Helical" evidence="1">
    <location>
        <begin position="18"/>
        <end position="35"/>
    </location>
</feature>
<sequence length="171" mass="18031">MAVTAVNPPADIVTARQLWWGVIGLGLVQLFVSLADTLLNRERFTAEFQERMQAADQQFAPATIDLFVTMGAVLGVVFGALIAALGVVVVHQLGKGKMWARTLLTFVGIWLVIMGVAALFSIGVVESAGQVLSGAVSILQAVLAGGAIYLCQRPESVKWFMPPGPGAPGKL</sequence>
<feature type="transmembrane region" description="Helical" evidence="1">
    <location>
        <begin position="131"/>
        <end position="151"/>
    </location>
</feature>
<comment type="caution">
    <text evidence="2">The sequence shown here is derived from an EMBL/GenBank/DDBJ whole genome shotgun (WGS) entry which is preliminary data.</text>
</comment>
<proteinExistence type="predicted"/>
<keyword evidence="1" id="KW-0472">Membrane</keyword>
<protein>
    <recommendedName>
        <fullName evidence="4">DUF2127 domain-containing protein</fullName>
    </recommendedName>
</protein>
<evidence type="ECO:0000256" key="1">
    <source>
        <dbReference type="SAM" id="Phobius"/>
    </source>
</evidence>
<feature type="transmembrane region" description="Helical" evidence="1">
    <location>
        <begin position="102"/>
        <end position="125"/>
    </location>
</feature>
<dbReference type="GeneID" id="93507350"/>
<feature type="transmembrane region" description="Helical" evidence="1">
    <location>
        <begin position="66"/>
        <end position="90"/>
    </location>
</feature>
<evidence type="ECO:0000313" key="3">
    <source>
        <dbReference type="Proteomes" id="UP001611263"/>
    </source>
</evidence>
<keyword evidence="3" id="KW-1185">Reference proteome</keyword>
<dbReference type="EMBL" id="JBIRUQ010000009">
    <property type="protein sequence ID" value="MFI1464620.1"/>
    <property type="molecule type" value="Genomic_DNA"/>
</dbReference>
<evidence type="ECO:0008006" key="4">
    <source>
        <dbReference type="Google" id="ProtNLM"/>
    </source>
</evidence>
<dbReference type="Proteomes" id="UP001611263">
    <property type="component" value="Unassembled WGS sequence"/>
</dbReference>
<dbReference type="RefSeq" id="WP_033247052.1">
    <property type="nucleotide sequence ID" value="NZ_JBIRUQ010000009.1"/>
</dbReference>
<organism evidence="2 3">
    <name type="scientific">Nocardia carnea</name>
    <dbReference type="NCBI Taxonomy" id="37328"/>
    <lineage>
        <taxon>Bacteria</taxon>
        <taxon>Bacillati</taxon>
        <taxon>Actinomycetota</taxon>
        <taxon>Actinomycetes</taxon>
        <taxon>Mycobacteriales</taxon>
        <taxon>Nocardiaceae</taxon>
        <taxon>Nocardia</taxon>
    </lineage>
</organism>
<reference evidence="2 3" key="1">
    <citation type="submission" date="2024-10" db="EMBL/GenBank/DDBJ databases">
        <title>The Natural Products Discovery Center: Release of the First 8490 Sequenced Strains for Exploring Actinobacteria Biosynthetic Diversity.</title>
        <authorList>
            <person name="Kalkreuter E."/>
            <person name="Kautsar S.A."/>
            <person name="Yang D."/>
            <person name="Bader C.D."/>
            <person name="Teijaro C.N."/>
            <person name="Fluegel L."/>
            <person name="Davis C.M."/>
            <person name="Simpson J.R."/>
            <person name="Lauterbach L."/>
            <person name="Steele A.D."/>
            <person name="Gui C."/>
            <person name="Meng S."/>
            <person name="Li G."/>
            <person name="Viehrig K."/>
            <person name="Ye F."/>
            <person name="Su P."/>
            <person name="Kiefer A.F."/>
            <person name="Nichols A."/>
            <person name="Cepeda A.J."/>
            <person name="Yan W."/>
            <person name="Fan B."/>
            <person name="Jiang Y."/>
            <person name="Adhikari A."/>
            <person name="Zheng C.-J."/>
            <person name="Schuster L."/>
            <person name="Cowan T.M."/>
            <person name="Smanski M.J."/>
            <person name="Chevrette M.G."/>
            <person name="De Carvalho L.P.S."/>
            <person name="Shen B."/>
        </authorList>
    </citation>
    <scope>NUCLEOTIDE SEQUENCE [LARGE SCALE GENOMIC DNA]</scope>
    <source>
        <strain evidence="2 3">NPDC020568</strain>
    </source>
</reference>
<accession>A0ABW7TUV4</accession>
<keyword evidence="1" id="KW-1133">Transmembrane helix</keyword>